<keyword evidence="2" id="KW-1185">Reference proteome</keyword>
<protein>
    <recommendedName>
        <fullName evidence="3">Lipopolysaccharide biosynthesis protein, LPS:glycosyltransferase</fullName>
    </recommendedName>
</protein>
<dbReference type="STRING" id="633813.SAMN04488087_2627"/>
<name>A0A1M6XJW4_9BACT</name>
<evidence type="ECO:0000313" key="2">
    <source>
        <dbReference type="Proteomes" id="UP000185812"/>
    </source>
</evidence>
<dbReference type="Proteomes" id="UP000185812">
    <property type="component" value="Unassembled WGS sequence"/>
</dbReference>
<sequence length="341" mass="40354">MATTRRHYVTFDDRPVRNAVGLKLLMLSAAEHAPDDVLHVVLPELPEALVDWARRQAPSALLHRLQPRGEGWSAKPEVLLYLMDQGIGELIWLDADLMMIRNPQLLWETLSEEVLVAAEDLARHYDAALGEEKARVWGYKKKRDLETGLNSAVLRVTYRHRPLIESWGKHLQHELYLQAQRNFQGFVDRPRALYGDQEVLDALLITQFVEIPVRFLKYGPEIIHDHRHFYAYTARDRIRNALRLARPYFVHCTGFHPWLEGPGFHHEESGEYFHESVQLKPYVWYARRYADRLEEDNLDFWLHYRTPFGRLCQVLTLNNPHLQGLGLWALDRYRRWRKRRQ</sequence>
<evidence type="ECO:0008006" key="3">
    <source>
        <dbReference type="Google" id="ProtNLM"/>
    </source>
</evidence>
<dbReference type="AlphaFoldDB" id="A0A1M6XJW4"/>
<dbReference type="SUPFAM" id="SSF53448">
    <property type="entry name" value="Nucleotide-diphospho-sugar transferases"/>
    <property type="match status" value="1"/>
</dbReference>
<dbReference type="Gene3D" id="3.90.550.10">
    <property type="entry name" value="Spore Coat Polysaccharide Biosynthesis Protein SpsA, Chain A"/>
    <property type="match status" value="1"/>
</dbReference>
<evidence type="ECO:0000313" key="1">
    <source>
        <dbReference type="EMBL" id="SHL06186.1"/>
    </source>
</evidence>
<proteinExistence type="predicted"/>
<dbReference type="RefSeq" id="WP_072716426.1">
    <property type="nucleotide sequence ID" value="NZ_FRAU01000011.1"/>
</dbReference>
<dbReference type="OrthoDB" id="581285at2"/>
<accession>A0A1M6XJW4</accession>
<gene>
    <name evidence="1" type="ORF">SAMN04488087_2627</name>
</gene>
<dbReference type="EMBL" id="FRAU01000011">
    <property type="protein sequence ID" value="SHL06186.1"/>
    <property type="molecule type" value="Genomic_DNA"/>
</dbReference>
<organism evidence="1 2">
    <name type="scientific">Rhodothermus profundi</name>
    <dbReference type="NCBI Taxonomy" id="633813"/>
    <lineage>
        <taxon>Bacteria</taxon>
        <taxon>Pseudomonadati</taxon>
        <taxon>Rhodothermota</taxon>
        <taxon>Rhodothermia</taxon>
        <taxon>Rhodothermales</taxon>
        <taxon>Rhodothermaceae</taxon>
        <taxon>Rhodothermus</taxon>
    </lineage>
</organism>
<dbReference type="InterPro" id="IPR029044">
    <property type="entry name" value="Nucleotide-diphossugar_trans"/>
</dbReference>
<reference evidence="2" key="1">
    <citation type="submission" date="2016-11" db="EMBL/GenBank/DDBJ databases">
        <authorList>
            <person name="Varghese N."/>
            <person name="Submissions S."/>
        </authorList>
    </citation>
    <scope>NUCLEOTIDE SEQUENCE [LARGE SCALE GENOMIC DNA]</scope>
    <source>
        <strain evidence="2">DSM 22212</strain>
    </source>
</reference>